<evidence type="ECO:0000256" key="2">
    <source>
        <dbReference type="SAM" id="MobiDB-lite"/>
    </source>
</evidence>
<organism evidence="4 5">
    <name type="scientific">Pleurodeles waltl</name>
    <name type="common">Iberian ribbed newt</name>
    <dbReference type="NCBI Taxonomy" id="8319"/>
    <lineage>
        <taxon>Eukaryota</taxon>
        <taxon>Metazoa</taxon>
        <taxon>Chordata</taxon>
        <taxon>Craniata</taxon>
        <taxon>Vertebrata</taxon>
        <taxon>Euteleostomi</taxon>
        <taxon>Amphibia</taxon>
        <taxon>Batrachia</taxon>
        <taxon>Caudata</taxon>
        <taxon>Salamandroidea</taxon>
        <taxon>Salamandridae</taxon>
        <taxon>Pleurodelinae</taxon>
        <taxon>Pleurodeles</taxon>
    </lineage>
</organism>
<protein>
    <recommendedName>
        <fullName evidence="1">Gypsy retrotransposon integrase-like protein 1</fullName>
    </recommendedName>
</protein>
<dbReference type="AlphaFoldDB" id="A0AAV7QB68"/>
<dbReference type="PANTHER" id="PTHR46888:SF1">
    <property type="entry name" value="RIBONUCLEASE H"/>
    <property type="match status" value="1"/>
</dbReference>
<evidence type="ECO:0000313" key="4">
    <source>
        <dbReference type="EMBL" id="KAJ1136435.1"/>
    </source>
</evidence>
<feature type="compositionally biased region" description="Basic and acidic residues" evidence="2">
    <location>
        <begin position="1"/>
        <end position="21"/>
    </location>
</feature>
<feature type="region of interest" description="Disordered" evidence="2">
    <location>
        <begin position="1"/>
        <end position="34"/>
    </location>
</feature>
<reference evidence="4" key="1">
    <citation type="journal article" date="2022" name="bioRxiv">
        <title>Sequencing and chromosome-scale assembly of the giantPleurodeles waltlgenome.</title>
        <authorList>
            <person name="Brown T."/>
            <person name="Elewa A."/>
            <person name="Iarovenko S."/>
            <person name="Subramanian E."/>
            <person name="Araus A.J."/>
            <person name="Petzold A."/>
            <person name="Susuki M."/>
            <person name="Suzuki K.-i.T."/>
            <person name="Hayashi T."/>
            <person name="Toyoda A."/>
            <person name="Oliveira C."/>
            <person name="Osipova E."/>
            <person name="Leigh N.D."/>
            <person name="Simon A."/>
            <person name="Yun M.H."/>
        </authorList>
    </citation>
    <scope>NUCLEOTIDE SEQUENCE</scope>
    <source>
        <strain evidence="4">20211129_DDA</strain>
        <tissue evidence="4">Liver</tissue>
    </source>
</reference>
<dbReference type="InterPro" id="IPR041588">
    <property type="entry name" value="Integrase_H2C2"/>
</dbReference>
<dbReference type="Gene3D" id="1.10.340.70">
    <property type="match status" value="1"/>
</dbReference>
<evidence type="ECO:0000259" key="3">
    <source>
        <dbReference type="Pfam" id="PF17921"/>
    </source>
</evidence>
<comment type="caution">
    <text evidence="4">The sequence shown here is derived from an EMBL/GenBank/DDBJ whole genome shotgun (WGS) entry which is preliminary data.</text>
</comment>
<feature type="domain" description="Integrase zinc-binding" evidence="3">
    <location>
        <begin position="252"/>
        <end position="290"/>
    </location>
</feature>
<feature type="region of interest" description="Disordered" evidence="2">
    <location>
        <begin position="293"/>
        <end position="336"/>
    </location>
</feature>
<dbReference type="Proteomes" id="UP001066276">
    <property type="component" value="Chromosome 6"/>
</dbReference>
<keyword evidence="5" id="KW-1185">Reference proteome</keyword>
<feature type="compositionally biased region" description="Basic and acidic residues" evidence="2">
    <location>
        <begin position="293"/>
        <end position="310"/>
    </location>
</feature>
<evidence type="ECO:0000313" key="5">
    <source>
        <dbReference type="Proteomes" id="UP001066276"/>
    </source>
</evidence>
<dbReference type="PANTHER" id="PTHR46888">
    <property type="entry name" value="ZINC KNUCKLE DOMAINCONTAINING PROTEIN-RELATED"/>
    <property type="match status" value="1"/>
</dbReference>
<sequence length="336" mass="38545">MPKTDGSRGRGARCHGDRLPDERDDGAFGSGGVPWNNRRSLAPGSLCLSRHASGQAWPLQSVIRQDLVEPRQTVPQTHVLIACVHGDQSYYPVARIRFQWRGEEETLRVGVLPHLEEDIIIGTDYAAFPRLLSKPGEEHMMKKWWEEVPYDTEIAETRPIKPHLSKRQKRAQRQQHWEENRGNIDTPGIAGKVYTVAGDFRQKQREDPSLKNAWAKALNSEEEGAGPTFHIHNNLLYRAPQSGDMDRRQLLVPGSYREQVLQLAHGDTGEGHLGRDKTKEVVLQRFYWPERERRKDKYKSKEDPISEQRGKGRKGTSQESGRRERARENQGEKIKE</sequence>
<accession>A0AAV7QB68</accession>
<name>A0AAV7QB68_PLEWA</name>
<dbReference type="Pfam" id="PF17921">
    <property type="entry name" value="Integrase_H2C2"/>
    <property type="match status" value="1"/>
</dbReference>
<dbReference type="EMBL" id="JANPWB010000010">
    <property type="protein sequence ID" value="KAJ1136435.1"/>
    <property type="molecule type" value="Genomic_DNA"/>
</dbReference>
<gene>
    <name evidence="4" type="ORF">NDU88_002852</name>
</gene>
<evidence type="ECO:0000256" key="1">
    <source>
        <dbReference type="ARBA" id="ARBA00039658"/>
    </source>
</evidence>
<dbReference type="FunFam" id="1.10.340.70:FF:000001">
    <property type="entry name" value="Retrovirus-related Pol polyprotein from transposon gypsy-like Protein"/>
    <property type="match status" value="1"/>
</dbReference>
<feature type="compositionally biased region" description="Basic and acidic residues" evidence="2">
    <location>
        <begin position="320"/>
        <end position="336"/>
    </location>
</feature>
<proteinExistence type="predicted"/>